<dbReference type="PANTHER" id="PTHR46288:SF27">
    <property type="entry name" value="CYSTEINE_HISTIDINE-RICH C1 DOMAIN FAMILY PROTEIN"/>
    <property type="match status" value="1"/>
</dbReference>
<reference evidence="5" key="2">
    <citation type="submission" date="2025-08" db="UniProtKB">
        <authorList>
            <consortium name="RefSeq"/>
        </authorList>
    </citation>
    <scope>IDENTIFICATION</scope>
    <source>
        <tissue evidence="5">Leaf</tissue>
    </source>
</reference>
<evidence type="ECO:0000313" key="4">
    <source>
        <dbReference type="Proteomes" id="UP000515151"/>
    </source>
</evidence>
<feature type="domain" description="DC1" evidence="3">
    <location>
        <begin position="7"/>
        <end position="51"/>
    </location>
</feature>
<dbReference type="Proteomes" id="UP000515151">
    <property type="component" value="Chromosome 4"/>
</dbReference>
<keyword evidence="1" id="KW-0677">Repeat</keyword>
<dbReference type="Pfam" id="PF03107">
    <property type="entry name" value="C1_2"/>
    <property type="match status" value="2"/>
</dbReference>
<dbReference type="SUPFAM" id="SSF57889">
    <property type="entry name" value="Cysteine-rich domain"/>
    <property type="match status" value="3"/>
</dbReference>
<name>A0A6P8CZE0_PUNGR</name>
<dbReference type="GeneID" id="116202687"/>
<reference evidence="4" key="1">
    <citation type="journal article" date="2020" name="Plant Biotechnol. J.">
        <title>The pomegranate (Punica granatum L.) draft genome dissects genetic divergence between soft- and hard-seeded cultivars.</title>
        <authorList>
            <person name="Luo X."/>
            <person name="Li H."/>
            <person name="Wu Z."/>
            <person name="Yao W."/>
            <person name="Zhao P."/>
            <person name="Cao D."/>
            <person name="Yu H."/>
            <person name="Li K."/>
            <person name="Poudel K."/>
            <person name="Zhao D."/>
            <person name="Zhang F."/>
            <person name="Xia X."/>
            <person name="Chen L."/>
            <person name="Wang Q."/>
            <person name="Jing D."/>
            <person name="Cao S."/>
        </authorList>
    </citation>
    <scope>NUCLEOTIDE SEQUENCE [LARGE SCALE GENOMIC DNA]</scope>
    <source>
        <strain evidence="4">cv. Tunisia</strain>
    </source>
</reference>
<dbReference type="OrthoDB" id="1751421at2759"/>
<keyword evidence="4" id="KW-1185">Reference proteome</keyword>
<dbReference type="RefSeq" id="XP_031390152.1">
    <property type="nucleotide sequence ID" value="XM_031534292.1"/>
</dbReference>
<feature type="domain" description="DC1" evidence="3">
    <location>
        <begin position="61"/>
        <end position="108"/>
    </location>
</feature>
<gene>
    <name evidence="5" type="primary">LOC116202687</name>
</gene>
<dbReference type="InterPro" id="IPR004146">
    <property type="entry name" value="DC1"/>
</dbReference>
<accession>A0A6P8CZE0</accession>
<sequence length="510" mass="57900">MGIEHLSHPKHSLVICKKADYSGKSCAGCGGPCSGMIYGCNICNFFLDNSCRDLPPNIFHPSHPDHRLTLRTSASSFRCSSCSKSGSGFSFGCLSGSGCDFSLDVHCAVPRPIRHKFHLHPLSFFNEWKGRSLSCDFCRKPCESLVLYCLECQFGIHLLCGPLPSTIHFEDCHEDRLTLTLSLEVDEDDSDDEECFYCDVCEKEVELHTPAYTCKGCYTLAHITCVIDEVLTSLKREHTVPLISIDGKAEQDGQSAEKAAKMKTLQGIMNDFNDSEKKDLDKLFKRRVAEIVRAWAFRKTSACSRIQSPFSDQVFVKFMDRLHNLNIHHTDPSALDEEGEELVAVGEYKVTRKLAPVLEDLFAKYGDVSAKGILSSDSKVKTYVFVILCWTINSMLHTKVSEISEGLLYRWWSYLIFVHSSAFEITFGIDRLKEVIRAHYSLRDESNTITKLDREIADLTDEIHELKQKLDKREKRLRARNLVRITYGRPTDESLKEAYASKALAWKWQI</sequence>
<dbReference type="AlphaFoldDB" id="A0A6P8CZE0"/>
<organism evidence="4 5">
    <name type="scientific">Punica granatum</name>
    <name type="common">Pomegranate</name>
    <dbReference type="NCBI Taxonomy" id="22663"/>
    <lineage>
        <taxon>Eukaryota</taxon>
        <taxon>Viridiplantae</taxon>
        <taxon>Streptophyta</taxon>
        <taxon>Embryophyta</taxon>
        <taxon>Tracheophyta</taxon>
        <taxon>Spermatophyta</taxon>
        <taxon>Magnoliopsida</taxon>
        <taxon>eudicotyledons</taxon>
        <taxon>Gunneridae</taxon>
        <taxon>Pentapetalae</taxon>
        <taxon>rosids</taxon>
        <taxon>malvids</taxon>
        <taxon>Myrtales</taxon>
        <taxon>Lythraceae</taxon>
        <taxon>Punica</taxon>
    </lineage>
</organism>
<evidence type="ECO:0000259" key="3">
    <source>
        <dbReference type="Pfam" id="PF03107"/>
    </source>
</evidence>
<proteinExistence type="predicted"/>
<keyword evidence="2" id="KW-0175">Coiled coil</keyword>
<evidence type="ECO:0000256" key="2">
    <source>
        <dbReference type="SAM" id="Coils"/>
    </source>
</evidence>
<dbReference type="PANTHER" id="PTHR46288">
    <property type="entry name" value="PHORBOL-ESTER/DAG-TYPE DOMAIN-CONTAINING PROTEIN"/>
    <property type="match status" value="1"/>
</dbReference>
<dbReference type="Pfam" id="PF05278">
    <property type="entry name" value="PEARLI-4"/>
    <property type="match status" value="1"/>
</dbReference>
<feature type="coiled-coil region" evidence="2">
    <location>
        <begin position="442"/>
        <end position="476"/>
    </location>
</feature>
<dbReference type="InterPro" id="IPR046349">
    <property type="entry name" value="C1-like_sf"/>
</dbReference>
<evidence type="ECO:0000256" key="1">
    <source>
        <dbReference type="ARBA" id="ARBA00022737"/>
    </source>
</evidence>
<evidence type="ECO:0000313" key="5">
    <source>
        <dbReference type="RefSeq" id="XP_031390152.1"/>
    </source>
</evidence>
<protein>
    <submittedName>
        <fullName evidence="5">Uncharacterized protein LOC116202687</fullName>
    </submittedName>
</protein>
<dbReference type="InterPro" id="IPR007942">
    <property type="entry name" value="PLipase-like"/>
</dbReference>